<dbReference type="PRINTS" id="PR00107">
    <property type="entry name" value="PHOSPHOCPHPR"/>
</dbReference>
<feature type="compositionally biased region" description="Polar residues" evidence="8">
    <location>
        <begin position="129"/>
        <end position="152"/>
    </location>
</feature>
<dbReference type="EMBL" id="FOMZ01000002">
    <property type="protein sequence ID" value="SFD70729.1"/>
    <property type="molecule type" value="Genomic_DNA"/>
</dbReference>
<evidence type="ECO:0000256" key="2">
    <source>
        <dbReference type="ARBA" id="ARBA00002788"/>
    </source>
</evidence>
<evidence type="ECO:0000256" key="3">
    <source>
        <dbReference type="ARBA" id="ARBA00003681"/>
    </source>
</evidence>
<dbReference type="PROSITE" id="PS00369">
    <property type="entry name" value="PTS_HPR_HIS"/>
    <property type="match status" value="1"/>
</dbReference>
<evidence type="ECO:0000256" key="5">
    <source>
        <dbReference type="ARBA" id="ARBA00020422"/>
    </source>
</evidence>
<dbReference type="PROSITE" id="PS51096">
    <property type="entry name" value="PTS_EIIA_TYPE_4"/>
    <property type="match status" value="1"/>
</dbReference>
<dbReference type="Pfam" id="PF00381">
    <property type="entry name" value="PTS-HPr"/>
    <property type="match status" value="1"/>
</dbReference>
<evidence type="ECO:0000313" key="12">
    <source>
        <dbReference type="Proteomes" id="UP000198716"/>
    </source>
</evidence>
<comment type="function">
    <text evidence="3">General (non sugar-specific) component of the phosphoenolpyruvate-dependent sugar phosphotransferase system (sugar PTS). This major carbohydrate active-transport system catalyzes the phosphorylation of incoming sugar substrates concomitantly with their translocation across the cell membrane. The phosphoryl group from phosphoenolpyruvate (PEP) is transferred to the phosphoryl carrier protein HPr by enzyme I. Phospho-HPr then transfers it to the PTS EIIA domain.</text>
</comment>
<dbReference type="RefSeq" id="WP_175496670.1">
    <property type="nucleotide sequence ID" value="NZ_FOMZ01000002.1"/>
</dbReference>
<dbReference type="InterPro" id="IPR000032">
    <property type="entry name" value="HPr-like"/>
</dbReference>
<name>A0A1I1UIZ4_9ACTN</name>
<dbReference type="Gene3D" id="3.40.50.510">
    <property type="entry name" value="Phosphotransferase system, mannose-type IIA component"/>
    <property type="match status" value="1"/>
</dbReference>
<dbReference type="PANTHER" id="PTHR38594">
    <property type="entry name" value="PEP-DEPENDENT DIHYDROXYACETONE KINASE, PHOSPHORYL DONOR SUBUNIT DHAM"/>
    <property type="match status" value="1"/>
</dbReference>
<evidence type="ECO:0000259" key="10">
    <source>
        <dbReference type="PROSITE" id="PS51350"/>
    </source>
</evidence>
<evidence type="ECO:0000256" key="6">
    <source>
        <dbReference type="ARBA" id="ARBA00022679"/>
    </source>
</evidence>
<dbReference type="Proteomes" id="UP000198716">
    <property type="component" value="Unassembled WGS sequence"/>
</dbReference>
<accession>A0A1I1UIZ4</accession>
<evidence type="ECO:0000256" key="8">
    <source>
        <dbReference type="SAM" id="MobiDB-lite"/>
    </source>
</evidence>
<dbReference type="InterPro" id="IPR036662">
    <property type="entry name" value="PTS_EIIA_man-typ_sf"/>
</dbReference>
<dbReference type="Gene3D" id="3.30.1340.10">
    <property type="entry name" value="HPr-like"/>
    <property type="match status" value="1"/>
</dbReference>
<dbReference type="InterPro" id="IPR012844">
    <property type="entry name" value="DhaM_N"/>
</dbReference>
<gene>
    <name evidence="11" type="ORF">SAMN04487819_102226</name>
</gene>
<sequence length="239" mass="23662">MPVGLVIVSHSDALARGVVELLGQLAPDVRVEPAGGMSAGGLGTDFEATSAALADAETGAGVVLLYDLGSARMTAELAVESLPDPDTAVVAEAPLVEGAVAAAASAQGGDGLKTVVDAAERAVGGTVDSPEQATTAAEGTDSGTQSSVTTSPRAKQDLVLRNEAGLHARPAALLARVLTGLDAEVTVTAGGNSADARSVLGVMGLGARKGDRIGLQATGPDAESALRRVTELADRDFEG</sequence>
<dbReference type="GO" id="GO:0009401">
    <property type="term" value="P:phosphoenolpyruvate-dependent sugar phosphotransferase system"/>
    <property type="evidence" value="ECO:0007669"/>
    <property type="project" value="InterPro"/>
</dbReference>
<comment type="subunit">
    <text evidence="7">Homodimer. The dihydroxyacetone kinase complex is composed of a homodimer of DhaM, a homodimer of DhaK and the subunit DhaL.</text>
</comment>
<reference evidence="12" key="1">
    <citation type="submission" date="2016-10" db="EMBL/GenBank/DDBJ databases">
        <authorList>
            <person name="Varghese N."/>
            <person name="Submissions S."/>
        </authorList>
    </citation>
    <scope>NUCLEOTIDE SEQUENCE [LARGE SCALE GENOMIC DNA]</scope>
    <source>
        <strain evidence="12">DSM 45004</strain>
    </source>
</reference>
<dbReference type="PROSITE" id="PS51350">
    <property type="entry name" value="PTS_HPR_DOM"/>
    <property type="match status" value="1"/>
</dbReference>
<dbReference type="GO" id="GO:0019563">
    <property type="term" value="P:glycerol catabolic process"/>
    <property type="evidence" value="ECO:0007669"/>
    <property type="project" value="InterPro"/>
</dbReference>
<keyword evidence="6" id="KW-0808">Transferase</keyword>
<feature type="region of interest" description="Disordered" evidence="8">
    <location>
        <begin position="124"/>
        <end position="152"/>
    </location>
</feature>
<dbReference type="PANTHER" id="PTHR38594:SF1">
    <property type="entry name" value="PEP-DEPENDENT DIHYDROXYACETONE KINASE, PHOSPHORYL DONOR SUBUNIT DHAM"/>
    <property type="match status" value="1"/>
</dbReference>
<organism evidence="11 12">
    <name type="scientific">Actinopolyspora alba</name>
    <dbReference type="NCBI Taxonomy" id="673379"/>
    <lineage>
        <taxon>Bacteria</taxon>
        <taxon>Bacillati</taxon>
        <taxon>Actinomycetota</taxon>
        <taxon>Actinomycetes</taxon>
        <taxon>Actinopolysporales</taxon>
        <taxon>Actinopolysporaceae</taxon>
        <taxon>Actinopolyspora</taxon>
        <taxon>Actinopolyspora alba group</taxon>
    </lineage>
</organism>
<dbReference type="Pfam" id="PF03610">
    <property type="entry name" value="EIIA-man"/>
    <property type="match status" value="1"/>
</dbReference>
<dbReference type="InterPro" id="IPR035895">
    <property type="entry name" value="HPr-like_sf"/>
</dbReference>
<dbReference type="NCBIfam" id="TIGR01003">
    <property type="entry name" value="PTS_HPr_family"/>
    <property type="match status" value="1"/>
</dbReference>
<dbReference type="InterPro" id="IPR001020">
    <property type="entry name" value="PTS_HPr_His_P_site"/>
</dbReference>
<dbReference type="SUPFAM" id="SSF55594">
    <property type="entry name" value="HPr-like"/>
    <property type="match status" value="1"/>
</dbReference>
<dbReference type="InterPro" id="IPR004701">
    <property type="entry name" value="PTS_EIIA_man-typ"/>
</dbReference>
<dbReference type="NCBIfam" id="TIGR02364">
    <property type="entry name" value="dha_pts"/>
    <property type="match status" value="1"/>
</dbReference>
<protein>
    <recommendedName>
        <fullName evidence="5">Phosphocarrier protein HPr</fullName>
        <ecNumber evidence="4">2.7.1.121</ecNumber>
    </recommendedName>
</protein>
<dbReference type="InterPro" id="IPR039643">
    <property type="entry name" value="DhaM"/>
</dbReference>
<feature type="domain" description="HPr" evidence="10">
    <location>
        <begin position="153"/>
        <end position="239"/>
    </location>
</feature>
<dbReference type="AlphaFoldDB" id="A0A1I1UIZ4"/>
<evidence type="ECO:0000256" key="7">
    <source>
        <dbReference type="ARBA" id="ARBA00046577"/>
    </source>
</evidence>
<keyword evidence="12" id="KW-1185">Reference proteome</keyword>
<feature type="domain" description="PTS EIIA type-4" evidence="9">
    <location>
        <begin position="2"/>
        <end position="134"/>
    </location>
</feature>
<evidence type="ECO:0000256" key="4">
    <source>
        <dbReference type="ARBA" id="ARBA00012095"/>
    </source>
</evidence>
<proteinExistence type="predicted"/>
<dbReference type="EC" id="2.7.1.121" evidence="4"/>
<evidence type="ECO:0000313" key="11">
    <source>
        <dbReference type="EMBL" id="SFD70729.1"/>
    </source>
</evidence>
<dbReference type="GO" id="GO:0047324">
    <property type="term" value="F:phosphoenolpyruvate-glycerone phosphotransferase activity"/>
    <property type="evidence" value="ECO:0007669"/>
    <property type="project" value="UniProtKB-EC"/>
</dbReference>
<evidence type="ECO:0000256" key="1">
    <source>
        <dbReference type="ARBA" id="ARBA00001113"/>
    </source>
</evidence>
<comment type="function">
    <text evidence="2">Component of the dihydroxyacetone kinase complex, which is responsible for the phosphoenolpyruvate (PEP)-dependent phosphorylation of dihydroxyacetone. DhaM serves as the phosphoryl donor. Is phosphorylated by phosphoenolpyruvate in an EI- and HPr-dependent reaction, and a phosphorelay system on histidine residues finally leads to phosphoryl transfer to DhaL and dihydroxyacetone.</text>
</comment>
<dbReference type="SUPFAM" id="SSF53062">
    <property type="entry name" value="PTS system fructose IIA component-like"/>
    <property type="match status" value="1"/>
</dbReference>
<dbReference type="GO" id="GO:0016020">
    <property type="term" value="C:membrane"/>
    <property type="evidence" value="ECO:0007669"/>
    <property type="project" value="InterPro"/>
</dbReference>
<dbReference type="CDD" id="cd00367">
    <property type="entry name" value="PTS-HPr_like"/>
    <property type="match status" value="1"/>
</dbReference>
<evidence type="ECO:0000259" key="9">
    <source>
        <dbReference type="PROSITE" id="PS51096"/>
    </source>
</evidence>
<comment type="catalytic activity">
    <reaction evidence="1">
        <text>dihydroxyacetone + phosphoenolpyruvate = dihydroxyacetone phosphate + pyruvate</text>
        <dbReference type="Rhea" id="RHEA:18381"/>
        <dbReference type="ChEBI" id="CHEBI:15361"/>
        <dbReference type="ChEBI" id="CHEBI:16016"/>
        <dbReference type="ChEBI" id="CHEBI:57642"/>
        <dbReference type="ChEBI" id="CHEBI:58702"/>
        <dbReference type="EC" id="2.7.1.121"/>
    </reaction>
</comment>